<dbReference type="EMBL" id="PVTE01000009">
    <property type="protein sequence ID" value="PRY38398.1"/>
    <property type="molecule type" value="Genomic_DNA"/>
</dbReference>
<dbReference type="AlphaFoldDB" id="A0A2T0SY97"/>
<name>A0A2T0SY97_9BACT</name>
<accession>A0A2T0SY97</accession>
<keyword evidence="3" id="KW-1185">Reference proteome</keyword>
<sequence length="65" mass="7381">MGESALIGYTRLDGSLLACGGVTSIILTLLAMSQVNLYYRDRQRELTQKEAEWLSIRKVKTYQLN</sequence>
<keyword evidence="1" id="KW-0812">Transmembrane</keyword>
<comment type="caution">
    <text evidence="2">The sequence shown here is derived from an EMBL/GenBank/DDBJ whole genome shotgun (WGS) entry which is preliminary data.</text>
</comment>
<gene>
    <name evidence="2" type="ORF">CLV58_109125</name>
</gene>
<keyword evidence="1" id="KW-1133">Transmembrane helix</keyword>
<evidence type="ECO:0000256" key="1">
    <source>
        <dbReference type="SAM" id="Phobius"/>
    </source>
</evidence>
<organism evidence="2 3">
    <name type="scientific">Spirosoma oryzae</name>
    <dbReference type="NCBI Taxonomy" id="1469603"/>
    <lineage>
        <taxon>Bacteria</taxon>
        <taxon>Pseudomonadati</taxon>
        <taxon>Bacteroidota</taxon>
        <taxon>Cytophagia</taxon>
        <taxon>Cytophagales</taxon>
        <taxon>Cytophagaceae</taxon>
        <taxon>Spirosoma</taxon>
    </lineage>
</organism>
<reference evidence="2 3" key="1">
    <citation type="submission" date="2018-03" db="EMBL/GenBank/DDBJ databases">
        <title>Genomic Encyclopedia of Archaeal and Bacterial Type Strains, Phase II (KMG-II): from individual species to whole genera.</title>
        <authorList>
            <person name="Goeker M."/>
        </authorList>
    </citation>
    <scope>NUCLEOTIDE SEQUENCE [LARGE SCALE GENOMIC DNA]</scope>
    <source>
        <strain evidence="2 3">DSM 28354</strain>
    </source>
</reference>
<proteinExistence type="predicted"/>
<evidence type="ECO:0000313" key="2">
    <source>
        <dbReference type="EMBL" id="PRY38398.1"/>
    </source>
</evidence>
<keyword evidence="1" id="KW-0472">Membrane</keyword>
<protein>
    <submittedName>
        <fullName evidence="2">Uncharacterized protein</fullName>
    </submittedName>
</protein>
<dbReference type="Proteomes" id="UP000238375">
    <property type="component" value="Unassembled WGS sequence"/>
</dbReference>
<evidence type="ECO:0000313" key="3">
    <source>
        <dbReference type="Proteomes" id="UP000238375"/>
    </source>
</evidence>
<feature type="transmembrane region" description="Helical" evidence="1">
    <location>
        <begin position="15"/>
        <end position="39"/>
    </location>
</feature>